<sequence length="89" mass="9651">MSTYIVTGNLTMLTASAQLAAFSWPAGASEMMLDLTQVAEVDSAAVSVLLHWQRMAQARKGRLTIKNMPVSLAELIRLYDVQSLLPVSA</sequence>
<name>A0ABQ2PS38_9NEIS</name>
<dbReference type="PROSITE" id="PS50801">
    <property type="entry name" value="STAS"/>
    <property type="match status" value="1"/>
</dbReference>
<feature type="domain" description="STAS" evidence="2">
    <location>
        <begin position="1"/>
        <end position="89"/>
    </location>
</feature>
<proteinExistence type="predicted"/>
<dbReference type="SUPFAM" id="SSF52091">
    <property type="entry name" value="SpoIIaa-like"/>
    <property type="match status" value="1"/>
</dbReference>
<dbReference type="InterPro" id="IPR036513">
    <property type="entry name" value="STAS_dom_sf"/>
</dbReference>
<keyword evidence="1" id="KW-0732">Signal</keyword>
<dbReference type="CDD" id="cd07043">
    <property type="entry name" value="STAS_anti-anti-sigma_factors"/>
    <property type="match status" value="1"/>
</dbReference>
<evidence type="ECO:0000256" key="1">
    <source>
        <dbReference type="SAM" id="SignalP"/>
    </source>
</evidence>
<keyword evidence="4" id="KW-1185">Reference proteome</keyword>
<feature type="chain" id="PRO_5045668459" description="STAS domain-containing protein" evidence="1">
    <location>
        <begin position="29"/>
        <end position="89"/>
    </location>
</feature>
<dbReference type="Proteomes" id="UP000621859">
    <property type="component" value="Unassembled WGS sequence"/>
</dbReference>
<dbReference type="Gene3D" id="3.30.750.24">
    <property type="entry name" value="STAS domain"/>
    <property type="match status" value="1"/>
</dbReference>
<dbReference type="Pfam" id="PF13466">
    <property type="entry name" value="STAS_2"/>
    <property type="match status" value="1"/>
</dbReference>
<dbReference type="InterPro" id="IPR002645">
    <property type="entry name" value="STAS_dom"/>
</dbReference>
<feature type="signal peptide" evidence="1">
    <location>
        <begin position="1"/>
        <end position="28"/>
    </location>
</feature>
<comment type="caution">
    <text evidence="3">The sequence shown here is derived from an EMBL/GenBank/DDBJ whole genome shotgun (WGS) entry which is preliminary data.</text>
</comment>
<dbReference type="InterPro" id="IPR058548">
    <property type="entry name" value="MlaB-like_STAS"/>
</dbReference>
<reference evidence="4" key="1">
    <citation type="journal article" date="2019" name="Int. J. Syst. Evol. Microbiol.">
        <title>The Global Catalogue of Microorganisms (GCM) 10K type strain sequencing project: providing services to taxonomists for standard genome sequencing and annotation.</title>
        <authorList>
            <consortium name="The Broad Institute Genomics Platform"/>
            <consortium name="The Broad Institute Genome Sequencing Center for Infectious Disease"/>
            <person name="Wu L."/>
            <person name="Ma J."/>
        </authorList>
    </citation>
    <scope>NUCLEOTIDE SEQUENCE [LARGE SCALE GENOMIC DNA]</scope>
    <source>
        <strain evidence="4">CGMCC 1.8860</strain>
    </source>
</reference>
<protein>
    <recommendedName>
        <fullName evidence="2">STAS domain-containing protein</fullName>
    </recommendedName>
</protein>
<accession>A0ABQ2PS38</accession>
<dbReference type="EMBL" id="BMLY01000007">
    <property type="protein sequence ID" value="GGP27802.1"/>
    <property type="molecule type" value="Genomic_DNA"/>
</dbReference>
<evidence type="ECO:0000259" key="2">
    <source>
        <dbReference type="PROSITE" id="PS50801"/>
    </source>
</evidence>
<evidence type="ECO:0000313" key="4">
    <source>
        <dbReference type="Proteomes" id="UP000621859"/>
    </source>
</evidence>
<evidence type="ECO:0000313" key="3">
    <source>
        <dbReference type="EMBL" id="GGP27802.1"/>
    </source>
</evidence>
<gene>
    <name evidence="3" type="ORF">GCM10010971_36210</name>
</gene>
<dbReference type="RefSeq" id="WP_188697370.1">
    <property type="nucleotide sequence ID" value="NZ_BMLY01000007.1"/>
</dbReference>
<organism evidence="3 4">
    <name type="scientific">Silvimonas amylolytica</name>
    <dbReference type="NCBI Taxonomy" id="449663"/>
    <lineage>
        <taxon>Bacteria</taxon>
        <taxon>Pseudomonadati</taxon>
        <taxon>Pseudomonadota</taxon>
        <taxon>Betaproteobacteria</taxon>
        <taxon>Neisseriales</taxon>
        <taxon>Chitinibacteraceae</taxon>
        <taxon>Silvimonas</taxon>
    </lineage>
</organism>